<evidence type="ECO:0000256" key="8">
    <source>
        <dbReference type="HAMAP-Rule" id="MF_00316"/>
    </source>
</evidence>
<dbReference type="Pfam" id="PF12804">
    <property type="entry name" value="NTP_transf_3"/>
    <property type="match status" value="1"/>
</dbReference>
<feature type="binding site" evidence="8">
    <location>
        <begin position="10"/>
        <end position="12"/>
    </location>
    <ligand>
        <name>GTP</name>
        <dbReference type="ChEBI" id="CHEBI:37565"/>
    </ligand>
</feature>
<dbReference type="InterPro" id="IPR013482">
    <property type="entry name" value="Molybde_CF_guanTrfase"/>
</dbReference>
<dbReference type="HAMAP" id="MF_00316">
    <property type="entry name" value="MobA"/>
    <property type="match status" value="1"/>
</dbReference>
<evidence type="ECO:0000256" key="4">
    <source>
        <dbReference type="ARBA" id="ARBA00022741"/>
    </source>
</evidence>
<gene>
    <name evidence="8" type="primary">mobA</name>
    <name evidence="10" type="ORF">SAMN05421850_101277</name>
</gene>
<evidence type="ECO:0000256" key="3">
    <source>
        <dbReference type="ARBA" id="ARBA00022723"/>
    </source>
</evidence>
<dbReference type="GO" id="GO:0061603">
    <property type="term" value="F:molybdenum cofactor guanylyltransferase activity"/>
    <property type="evidence" value="ECO:0007669"/>
    <property type="project" value="UniProtKB-EC"/>
</dbReference>
<dbReference type="Gene3D" id="3.90.550.10">
    <property type="entry name" value="Spore Coat Polysaccharide Biosynthesis Protein SpsA, Chain A"/>
    <property type="match status" value="1"/>
</dbReference>
<comment type="subunit">
    <text evidence="8">Monomer.</text>
</comment>
<dbReference type="SUPFAM" id="SSF53448">
    <property type="entry name" value="Nucleotide-diphospho-sugar transferases"/>
    <property type="match status" value="1"/>
</dbReference>
<feature type="binding site" evidence="8">
    <location>
        <position position="102"/>
    </location>
    <ligand>
        <name>GTP</name>
        <dbReference type="ChEBI" id="CHEBI:37565"/>
    </ligand>
</feature>
<dbReference type="GO" id="GO:0005737">
    <property type="term" value="C:cytoplasm"/>
    <property type="evidence" value="ECO:0007669"/>
    <property type="project" value="UniProtKB-SubCell"/>
</dbReference>
<organism evidence="10 11">
    <name type="scientific">Lutimaribacter saemankumensis</name>
    <dbReference type="NCBI Taxonomy" id="490829"/>
    <lineage>
        <taxon>Bacteria</taxon>
        <taxon>Pseudomonadati</taxon>
        <taxon>Pseudomonadota</taxon>
        <taxon>Alphaproteobacteria</taxon>
        <taxon>Rhodobacterales</taxon>
        <taxon>Roseobacteraceae</taxon>
        <taxon>Lutimaribacter</taxon>
    </lineage>
</organism>
<keyword evidence="7 8" id="KW-0501">Molybdenum cofactor biosynthesis</keyword>
<comment type="domain">
    <text evidence="8">The N-terminal domain determines nucleotide recognition and specific binding, while the C-terminal domain determines the specific binding to the target protein.</text>
</comment>
<feature type="binding site" evidence="8">
    <location>
        <position position="23"/>
    </location>
    <ligand>
        <name>GTP</name>
        <dbReference type="ChEBI" id="CHEBI:37565"/>
    </ligand>
</feature>
<evidence type="ECO:0000313" key="11">
    <source>
        <dbReference type="Proteomes" id="UP000199340"/>
    </source>
</evidence>
<dbReference type="RefSeq" id="WP_245723247.1">
    <property type="nucleotide sequence ID" value="NZ_FNEB01000001.1"/>
</dbReference>
<keyword evidence="4 8" id="KW-0547">Nucleotide-binding</keyword>
<dbReference type="InterPro" id="IPR029044">
    <property type="entry name" value="Nucleotide-diphossugar_trans"/>
</dbReference>
<comment type="function">
    <text evidence="8">Transfers a GMP moiety from GTP to Mo-molybdopterin (Mo-MPT) cofactor (Moco or molybdenum cofactor) to form Mo-molybdopterin guanine dinucleotide (Mo-MGD) cofactor.</text>
</comment>
<dbReference type="EC" id="2.7.7.77" evidence="8"/>
<dbReference type="CDD" id="cd02503">
    <property type="entry name" value="MobA"/>
    <property type="match status" value="1"/>
</dbReference>
<evidence type="ECO:0000256" key="6">
    <source>
        <dbReference type="ARBA" id="ARBA00023134"/>
    </source>
</evidence>
<dbReference type="EMBL" id="FNEB01000001">
    <property type="protein sequence ID" value="SDH99419.1"/>
    <property type="molecule type" value="Genomic_DNA"/>
</dbReference>
<comment type="cofactor">
    <cofactor evidence="8">
        <name>Mg(2+)</name>
        <dbReference type="ChEBI" id="CHEBI:18420"/>
    </cofactor>
</comment>
<feature type="binding site" evidence="8">
    <location>
        <position position="51"/>
    </location>
    <ligand>
        <name>GTP</name>
        <dbReference type="ChEBI" id="CHEBI:37565"/>
    </ligand>
</feature>
<dbReference type="GO" id="GO:0005525">
    <property type="term" value="F:GTP binding"/>
    <property type="evidence" value="ECO:0007669"/>
    <property type="project" value="UniProtKB-UniRule"/>
</dbReference>
<evidence type="ECO:0000256" key="5">
    <source>
        <dbReference type="ARBA" id="ARBA00022842"/>
    </source>
</evidence>
<feature type="binding site" evidence="8">
    <location>
        <position position="69"/>
    </location>
    <ligand>
        <name>GTP</name>
        <dbReference type="ChEBI" id="CHEBI:37565"/>
    </ligand>
</feature>
<feature type="domain" description="MobA-like NTP transferase" evidence="9">
    <location>
        <begin position="7"/>
        <end position="163"/>
    </location>
</feature>
<keyword evidence="5 8" id="KW-0460">Magnesium</keyword>
<keyword evidence="11" id="KW-1185">Reference proteome</keyword>
<protein>
    <recommendedName>
        <fullName evidence="8">Molybdenum cofactor guanylyltransferase</fullName>
        <shortName evidence="8">MoCo guanylyltransferase</shortName>
        <ecNumber evidence="8">2.7.7.77</ecNumber>
    </recommendedName>
    <alternativeName>
        <fullName evidence="8">GTP:molybdopterin guanylyltransferase</fullName>
    </alternativeName>
    <alternativeName>
        <fullName evidence="8">Mo-MPT guanylyltransferase</fullName>
    </alternativeName>
    <alternativeName>
        <fullName evidence="8">Molybdopterin guanylyltransferase</fullName>
    </alternativeName>
    <alternativeName>
        <fullName evidence="8">Molybdopterin-guanine dinucleotide synthase</fullName>
        <shortName evidence="8">MGD synthase</shortName>
    </alternativeName>
</protein>
<comment type="catalytic activity">
    <reaction evidence="8">
        <text>Mo-molybdopterin + GTP + H(+) = Mo-molybdopterin guanine dinucleotide + diphosphate</text>
        <dbReference type="Rhea" id="RHEA:34243"/>
        <dbReference type="ChEBI" id="CHEBI:15378"/>
        <dbReference type="ChEBI" id="CHEBI:33019"/>
        <dbReference type="ChEBI" id="CHEBI:37565"/>
        <dbReference type="ChEBI" id="CHEBI:71302"/>
        <dbReference type="ChEBI" id="CHEBI:71310"/>
        <dbReference type="EC" id="2.7.7.77"/>
    </reaction>
</comment>
<evidence type="ECO:0000256" key="2">
    <source>
        <dbReference type="ARBA" id="ARBA00022679"/>
    </source>
</evidence>
<keyword evidence="6 8" id="KW-0342">GTP-binding</keyword>
<dbReference type="GO" id="GO:0046872">
    <property type="term" value="F:metal ion binding"/>
    <property type="evidence" value="ECO:0007669"/>
    <property type="project" value="UniProtKB-KW"/>
</dbReference>
<keyword evidence="3 8" id="KW-0479">Metal-binding</keyword>
<keyword evidence="2 8" id="KW-0808">Transferase</keyword>
<dbReference type="NCBIfam" id="TIGR02665">
    <property type="entry name" value="molyb_mobA"/>
    <property type="match status" value="1"/>
</dbReference>
<dbReference type="STRING" id="490829.SAMN05421850_101277"/>
<evidence type="ECO:0000313" key="10">
    <source>
        <dbReference type="EMBL" id="SDH99419.1"/>
    </source>
</evidence>
<proteinExistence type="inferred from homology"/>
<evidence type="ECO:0000256" key="1">
    <source>
        <dbReference type="ARBA" id="ARBA00022490"/>
    </source>
</evidence>
<accession>A0A1G8GYJ0</accession>
<dbReference type="PANTHER" id="PTHR19136">
    <property type="entry name" value="MOLYBDENUM COFACTOR GUANYLYLTRANSFERASE"/>
    <property type="match status" value="1"/>
</dbReference>
<dbReference type="PANTHER" id="PTHR19136:SF81">
    <property type="entry name" value="MOLYBDENUM COFACTOR GUANYLYLTRANSFERASE"/>
    <property type="match status" value="1"/>
</dbReference>
<dbReference type="Proteomes" id="UP000199340">
    <property type="component" value="Unassembled WGS sequence"/>
</dbReference>
<reference evidence="10 11" key="1">
    <citation type="submission" date="2016-10" db="EMBL/GenBank/DDBJ databases">
        <authorList>
            <person name="de Groot N.N."/>
        </authorList>
    </citation>
    <scope>NUCLEOTIDE SEQUENCE [LARGE SCALE GENOMIC DNA]</scope>
    <source>
        <strain evidence="10 11">DSM 28010</strain>
    </source>
</reference>
<dbReference type="GO" id="GO:1902758">
    <property type="term" value="P:bis(molybdopterin guanine dinucleotide)molybdenum biosynthetic process"/>
    <property type="evidence" value="ECO:0007669"/>
    <property type="project" value="TreeGrafter"/>
</dbReference>
<sequence>MTNLPPAMIIAGGAARRMGGSDKALMPLGQTRVIDHLLAALRPQAGPLAINANGDQARWLGFGLAVRADPVPDRPGPLAGILAAMLWAGEIGAERVITVAGDTPFLPQDFVVRLDRAGPCAIAETRAADGTRRAHPVCGLWPVSAAPALRAQLDRGERRVMRFVEQVAARPVLFDEGKTPAFFNINTPEDLVEANRLLNAP</sequence>
<feature type="binding site" evidence="8">
    <location>
        <position position="102"/>
    </location>
    <ligand>
        <name>Mg(2+)</name>
        <dbReference type="ChEBI" id="CHEBI:18420"/>
    </ligand>
</feature>
<evidence type="ECO:0000259" key="9">
    <source>
        <dbReference type="Pfam" id="PF12804"/>
    </source>
</evidence>
<comment type="subcellular location">
    <subcellularLocation>
        <location evidence="8">Cytoplasm</location>
    </subcellularLocation>
</comment>
<dbReference type="AlphaFoldDB" id="A0A1G8GYJ0"/>
<keyword evidence="1 8" id="KW-0963">Cytoplasm</keyword>
<name>A0A1G8GYJ0_9RHOB</name>
<dbReference type="InterPro" id="IPR025877">
    <property type="entry name" value="MobA-like_NTP_Trfase"/>
</dbReference>
<evidence type="ECO:0000256" key="7">
    <source>
        <dbReference type="ARBA" id="ARBA00023150"/>
    </source>
</evidence>
<comment type="similarity">
    <text evidence="8">Belongs to the MobA family.</text>
</comment>